<comment type="caution">
    <text evidence="2">The sequence shown here is derived from an EMBL/GenBank/DDBJ whole genome shotgun (WGS) entry which is preliminary data.</text>
</comment>
<evidence type="ECO:0000313" key="2">
    <source>
        <dbReference type="EMBL" id="MDW8547556.1"/>
    </source>
</evidence>
<gene>
    <name evidence="2" type="ORF">NG800_001450</name>
</gene>
<proteinExistence type="predicted"/>
<evidence type="ECO:0008006" key="4">
    <source>
        <dbReference type="Google" id="ProtNLM"/>
    </source>
</evidence>
<evidence type="ECO:0000313" key="3">
    <source>
        <dbReference type="Proteomes" id="UP001204439"/>
    </source>
</evidence>
<dbReference type="PROSITE" id="PS51257">
    <property type="entry name" value="PROKAR_LIPOPROTEIN"/>
    <property type="match status" value="1"/>
</dbReference>
<reference evidence="2 3" key="1">
    <citation type="submission" date="2023-11" db="EMBL/GenBank/DDBJ databases">
        <title>First isolation, identification, and characterization of non-pathogenic Epilithonimonas ginsengisoli isolated from diseased farmed rainbow trout (Oncorhynchus mykiss) in Chile.</title>
        <authorList>
            <person name="Miranda C.D."/>
            <person name="Irgang R."/>
            <person name="Concha C."/>
            <person name="Rojas R."/>
            <person name="Avendano R."/>
        </authorList>
    </citation>
    <scope>NUCLEOTIDE SEQUENCE [LARGE SCALE GENOMIC DNA]</scope>
    <source>
        <strain evidence="2 3">FP99</strain>
    </source>
</reference>
<dbReference type="EMBL" id="JAMXLT020000002">
    <property type="protein sequence ID" value="MDW8547556.1"/>
    <property type="molecule type" value="Genomic_DNA"/>
</dbReference>
<feature type="compositionally biased region" description="Acidic residues" evidence="1">
    <location>
        <begin position="52"/>
        <end position="62"/>
    </location>
</feature>
<dbReference type="RefSeq" id="WP_131797763.1">
    <property type="nucleotide sequence ID" value="NZ_JAMXLT020000002.1"/>
</dbReference>
<name>A0ABU4JD11_9FLAO</name>
<sequence>MKKQINLYLVLSLIICIMLQSCKKDEKQTEKIEADTLKPVPSDTASAGEYTEMNDEPDENVEYPEKGKTAKDFAPYPYEIQYEANGDLNSDGLSDAVIVLTFVTDNKVARPMLVLLRQKDNTFRLDKISKITFPIEYNEHDFKFFDTEDIDITKGKLNINLYSIGPSGNIFAGFKYMGNDLVLTDIEGNFRGAGGSTTINYDYSKGEITTSETNTMEEDMPTETKTEKTKKTKHLFENTSIVDFFNDAE</sequence>
<evidence type="ECO:0000256" key="1">
    <source>
        <dbReference type="SAM" id="MobiDB-lite"/>
    </source>
</evidence>
<protein>
    <recommendedName>
        <fullName evidence="4">Lipoprotein</fullName>
    </recommendedName>
</protein>
<dbReference type="Proteomes" id="UP001204439">
    <property type="component" value="Unassembled WGS sequence"/>
</dbReference>
<feature type="region of interest" description="Disordered" evidence="1">
    <location>
        <begin position="30"/>
        <end position="66"/>
    </location>
</feature>
<accession>A0ABU4JD11</accession>
<keyword evidence="3" id="KW-1185">Reference proteome</keyword>
<organism evidence="2 3">
    <name type="scientific">Epilithonimonas ginsengisoli</name>
    <dbReference type="NCBI Taxonomy" id="1245592"/>
    <lineage>
        <taxon>Bacteria</taxon>
        <taxon>Pseudomonadati</taxon>
        <taxon>Bacteroidota</taxon>
        <taxon>Flavobacteriia</taxon>
        <taxon>Flavobacteriales</taxon>
        <taxon>Weeksellaceae</taxon>
        <taxon>Chryseobacterium group</taxon>
        <taxon>Epilithonimonas</taxon>
    </lineage>
</organism>